<keyword evidence="2" id="KW-1185">Reference proteome</keyword>
<dbReference type="Proteomes" id="UP001163846">
    <property type="component" value="Unassembled WGS sequence"/>
</dbReference>
<comment type="caution">
    <text evidence="1">The sequence shown here is derived from an EMBL/GenBank/DDBJ whole genome shotgun (WGS) entry which is preliminary data.</text>
</comment>
<name>A0AA38PK56_9AGAR</name>
<accession>A0AA38PK56</accession>
<dbReference type="AlphaFoldDB" id="A0AA38PK56"/>
<evidence type="ECO:0000313" key="1">
    <source>
        <dbReference type="EMBL" id="KAJ3843981.1"/>
    </source>
</evidence>
<proteinExistence type="predicted"/>
<reference evidence="1" key="1">
    <citation type="submission" date="2022-08" db="EMBL/GenBank/DDBJ databases">
        <authorList>
            <consortium name="DOE Joint Genome Institute"/>
            <person name="Min B."/>
            <person name="Riley R."/>
            <person name="Sierra-Patev S."/>
            <person name="Naranjo-Ortiz M."/>
            <person name="Looney B."/>
            <person name="Konkel Z."/>
            <person name="Slot J.C."/>
            <person name="Sakamoto Y."/>
            <person name="Steenwyk J.L."/>
            <person name="Rokas A."/>
            <person name="Carro J."/>
            <person name="Camarero S."/>
            <person name="Ferreira P."/>
            <person name="Molpeceres G."/>
            <person name="Ruiz-Duenas F.J."/>
            <person name="Serrano A."/>
            <person name="Henrissat B."/>
            <person name="Drula E."/>
            <person name="Hughes K.W."/>
            <person name="Mata J.L."/>
            <person name="Ishikawa N.K."/>
            <person name="Vargas-Isla R."/>
            <person name="Ushijima S."/>
            <person name="Smith C.A."/>
            <person name="Ahrendt S."/>
            <person name="Andreopoulos W."/>
            <person name="He G."/>
            <person name="Labutti K."/>
            <person name="Lipzen A."/>
            <person name="Ng V."/>
            <person name="Sandor L."/>
            <person name="Barry K."/>
            <person name="Martinez A.T."/>
            <person name="Xiao Y."/>
            <person name="Gibbons J.G."/>
            <person name="Terashima K."/>
            <person name="Hibbett D.S."/>
            <person name="Grigoriev I.V."/>
        </authorList>
    </citation>
    <scope>NUCLEOTIDE SEQUENCE</scope>
    <source>
        <strain evidence="1">TFB9207</strain>
    </source>
</reference>
<protein>
    <recommendedName>
        <fullName evidence="3">Tc1-like transposase DDE domain-containing protein</fullName>
    </recommendedName>
</protein>
<organism evidence="1 2">
    <name type="scientific">Lentinula raphanica</name>
    <dbReference type="NCBI Taxonomy" id="153919"/>
    <lineage>
        <taxon>Eukaryota</taxon>
        <taxon>Fungi</taxon>
        <taxon>Dikarya</taxon>
        <taxon>Basidiomycota</taxon>
        <taxon>Agaricomycotina</taxon>
        <taxon>Agaricomycetes</taxon>
        <taxon>Agaricomycetidae</taxon>
        <taxon>Agaricales</taxon>
        <taxon>Marasmiineae</taxon>
        <taxon>Omphalotaceae</taxon>
        <taxon>Lentinula</taxon>
    </lineage>
</organism>
<evidence type="ECO:0008006" key="3">
    <source>
        <dbReference type="Google" id="ProtNLM"/>
    </source>
</evidence>
<dbReference type="EMBL" id="MU805963">
    <property type="protein sequence ID" value="KAJ3843981.1"/>
    <property type="molecule type" value="Genomic_DNA"/>
</dbReference>
<sequence>SPHLNPIEESFSAFKAYLRRHWKEAQNCENPELFLIEAASVVTAESARGWIEHAGYII</sequence>
<evidence type="ECO:0000313" key="2">
    <source>
        <dbReference type="Proteomes" id="UP001163846"/>
    </source>
</evidence>
<gene>
    <name evidence="1" type="ORF">F5878DRAFT_526751</name>
</gene>
<feature type="non-terminal residue" evidence="1">
    <location>
        <position position="1"/>
    </location>
</feature>